<evidence type="ECO:0000313" key="2">
    <source>
        <dbReference type="EMBL" id="MBB5220347.1"/>
    </source>
</evidence>
<dbReference type="PANTHER" id="PTHR12302">
    <property type="entry name" value="EBNA2 BINDING PROTEIN P100"/>
    <property type="match status" value="1"/>
</dbReference>
<dbReference type="Gene3D" id="2.40.50.90">
    <property type="match status" value="1"/>
</dbReference>
<sequence length="221" mass="23946">MGLLIAILALAAPARADEVRISGRADVIDGDTISIGPLKVRLYGIDAAEVGQTCKRAGGGTWDCATSAANRLQQLIGDEPVDCVALEQDVYGRIVATCRATGADLGRQLVAEGLAWAFVRYSDAYATEEATARTAAAGIWQSTSEPPWEYREARWDRAAERSPRPGCPIKGNVSVSNGERIYHTPWSANYERTVIDESKGERWFCDEAEAIAAGWRAARSR</sequence>
<dbReference type="PROSITE" id="PS50830">
    <property type="entry name" value="TNASE_3"/>
    <property type="match status" value="1"/>
</dbReference>
<dbReference type="SMART" id="SM00318">
    <property type="entry name" value="SNc"/>
    <property type="match status" value="1"/>
</dbReference>
<evidence type="ECO:0000313" key="3">
    <source>
        <dbReference type="Proteomes" id="UP000549457"/>
    </source>
</evidence>
<keyword evidence="2" id="KW-0540">Nuclease</keyword>
<dbReference type="EMBL" id="JACHFM010000001">
    <property type="protein sequence ID" value="MBB5220347.1"/>
    <property type="molecule type" value="Genomic_DNA"/>
</dbReference>
<dbReference type="RefSeq" id="WP_246399453.1">
    <property type="nucleotide sequence ID" value="NZ_JACHFM010000001.1"/>
</dbReference>
<organism evidence="2 3">
    <name type="scientific">Amaricoccus macauensis</name>
    <dbReference type="NCBI Taxonomy" id="57001"/>
    <lineage>
        <taxon>Bacteria</taxon>
        <taxon>Pseudomonadati</taxon>
        <taxon>Pseudomonadota</taxon>
        <taxon>Alphaproteobacteria</taxon>
        <taxon>Rhodobacterales</taxon>
        <taxon>Paracoccaceae</taxon>
        <taxon>Amaricoccus</taxon>
    </lineage>
</organism>
<dbReference type="InterPro" id="IPR035437">
    <property type="entry name" value="SNase_OB-fold_sf"/>
</dbReference>
<keyword evidence="2" id="KW-0255">Endonuclease</keyword>
<evidence type="ECO:0000259" key="1">
    <source>
        <dbReference type="PROSITE" id="PS50830"/>
    </source>
</evidence>
<dbReference type="Pfam" id="PF00565">
    <property type="entry name" value="SNase"/>
    <property type="match status" value="1"/>
</dbReference>
<dbReference type="InterPro" id="IPR016071">
    <property type="entry name" value="Staphylococal_nuclease_OB-fold"/>
</dbReference>
<dbReference type="AlphaFoldDB" id="A0A840SEV0"/>
<proteinExistence type="predicted"/>
<name>A0A840SEV0_9RHOB</name>
<dbReference type="PANTHER" id="PTHR12302:SF26">
    <property type="entry name" value="BLR1266 PROTEIN"/>
    <property type="match status" value="1"/>
</dbReference>
<accession>A0A840SEV0</accession>
<comment type="caution">
    <text evidence="2">The sequence shown here is derived from an EMBL/GenBank/DDBJ whole genome shotgun (WGS) entry which is preliminary data.</text>
</comment>
<dbReference type="Proteomes" id="UP000549457">
    <property type="component" value="Unassembled WGS sequence"/>
</dbReference>
<protein>
    <submittedName>
        <fullName evidence="2">Endonuclease YncB(Thermonuclease family)</fullName>
    </submittedName>
</protein>
<keyword evidence="3" id="KW-1185">Reference proteome</keyword>
<gene>
    <name evidence="2" type="ORF">HNP73_000268</name>
</gene>
<dbReference type="GO" id="GO:0004519">
    <property type="term" value="F:endonuclease activity"/>
    <property type="evidence" value="ECO:0007669"/>
    <property type="project" value="UniProtKB-KW"/>
</dbReference>
<feature type="domain" description="TNase-like" evidence="1">
    <location>
        <begin position="27"/>
        <end position="142"/>
    </location>
</feature>
<reference evidence="2 3" key="1">
    <citation type="submission" date="2020-08" db="EMBL/GenBank/DDBJ databases">
        <title>Genomic Encyclopedia of Type Strains, Phase IV (KMG-IV): sequencing the most valuable type-strain genomes for metagenomic binning, comparative biology and taxonomic classification.</title>
        <authorList>
            <person name="Goeker M."/>
        </authorList>
    </citation>
    <scope>NUCLEOTIDE SEQUENCE [LARGE SCALE GENOMIC DNA]</scope>
    <source>
        <strain evidence="2 3">DSM 101730</strain>
    </source>
</reference>
<dbReference type="SUPFAM" id="SSF50199">
    <property type="entry name" value="Staphylococcal nuclease"/>
    <property type="match status" value="1"/>
</dbReference>
<keyword evidence="2" id="KW-0378">Hydrolase</keyword>